<comment type="subcellular location">
    <subcellularLocation>
        <location evidence="1">Cell inner membrane</location>
        <topology evidence="1">Multi-pass membrane protein</topology>
    </subcellularLocation>
</comment>
<feature type="transmembrane region" description="Helical" evidence="11">
    <location>
        <begin position="305"/>
        <end position="322"/>
    </location>
</feature>
<keyword evidence="9 11" id="KW-0472">Membrane</keyword>
<feature type="domain" description="ABC transporter" evidence="12">
    <location>
        <begin position="358"/>
        <end position="591"/>
    </location>
</feature>
<dbReference type="EMBL" id="PPCV01000007">
    <property type="protein sequence ID" value="RXW31640.1"/>
    <property type="molecule type" value="Genomic_DNA"/>
</dbReference>
<dbReference type="PROSITE" id="PS50929">
    <property type="entry name" value="ABC_TM1F"/>
    <property type="match status" value="1"/>
</dbReference>
<evidence type="ECO:0000256" key="3">
    <source>
        <dbReference type="ARBA" id="ARBA00022475"/>
    </source>
</evidence>
<keyword evidence="7" id="KW-0067">ATP-binding</keyword>
<dbReference type="PROSITE" id="PS00211">
    <property type="entry name" value="ABC_TRANSPORTER_1"/>
    <property type="match status" value="1"/>
</dbReference>
<reference evidence="14 15" key="1">
    <citation type="submission" date="2018-01" db="EMBL/GenBank/DDBJ databases">
        <title>Lactibacter flavus gen. nov., sp. nov., a novel bacterium of the family Propionibacteriaceae isolated from raw milk and dairy products.</title>
        <authorList>
            <person name="Wenning M."/>
            <person name="Breitenwieser F."/>
            <person name="Huptas C."/>
            <person name="von Neubeck M."/>
            <person name="Busse H.-J."/>
            <person name="Scherer S."/>
        </authorList>
    </citation>
    <scope>NUCLEOTIDE SEQUENCE [LARGE SCALE GENOMIC DNA]</scope>
    <source>
        <strain evidence="14 15">VG341</strain>
    </source>
</reference>
<organism evidence="14 15">
    <name type="scientific">Propioniciclava flava</name>
    <dbReference type="NCBI Taxonomy" id="2072026"/>
    <lineage>
        <taxon>Bacteria</taxon>
        <taxon>Bacillati</taxon>
        <taxon>Actinomycetota</taxon>
        <taxon>Actinomycetes</taxon>
        <taxon>Propionibacteriales</taxon>
        <taxon>Propionibacteriaceae</taxon>
        <taxon>Propioniciclava</taxon>
    </lineage>
</organism>
<feature type="transmembrane region" description="Helical" evidence="11">
    <location>
        <begin position="38"/>
        <end position="60"/>
    </location>
</feature>
<keyword evidence="5 11" id="KW-0812">Transmembrane</keyword>
<evidence type="ECO:0000256" key="1">
    <source>
        <dbReference type="ARBA" id="ARBA00004429"/>
    </source>
</evidence>
<evidence type="ECO:0000256" key="9">
    <source>
        <dbReference type="ARBA" id="ARBA00023136"/>
    </source>
</evidence>
<dbReference type="SUPFAM" id="SSF90123">
    <property type="entry name" value="ABC transporter transmembrane region"/>
    <property type="match status" value="1"/>
</dbReference>
<feature type="transmembrane region" description="Helical" evidence="11">
    <location>
        <begin position="80"/>
        <end position="97"/>
    </location>
</feature>
<evidence type="ECO:0000256" key="10">
    <source>
        <dbReference type="ARBA" id="ARBA00023455"/>
    </source>
</evidence>
<evidence type="ECO:0000256" key="4">
    <source>
        <dbReference type="ARBA" id="ARBA00022519"/>
    </source>
</evidence>
<evidence type="ECO:0000256" key="5">
    <source>
        <dbReference type="ARBA" id="ARBA00022692"/>
    </source>
</evidence>
<dbReference type="InterPro" id="IPR003593">
    <property type="entry name" value="AAA+_ATPase"/>
</dbReference>
<dbReference type="InterPro" id="IPR003439">
    <property type="entry name" value="ABC_transporter-like_ATP-bd"/>
</dbReference>
<dbReference type="Pfam" id="PF00005">
    <property type="entry name" value="ABC_tran"/>
    <property type="match status" value="1"/>
</dbReference>
<dbReference type="Proteomes" id="UP000290624">
    <property type="component" value="Unassembled WGS sequence"/>
</dbReference>
<dbReference type="Gene3D" id="3.40.50.300">
    <property type="entry name" value="P-loop containing nucleotide triphosphate hydrolases"/>
    <property type="match status" value="1"/>
</dbReference>
<dbReference type="PANTHER" id="PTHR24221">
    <property type="entry name" value="ATP-BINDING CASSETTE SUB-FAMILY B"/>
    <property type="match status" value="1"/>
</dbReference>
<keyword evidence="6" id="KW-0547">Nucleotide-binding</keyword>
<dbReference type="PROSITE" id="PS50893">
    <property type="entry name" value="ABC_TRANSPORTER_2"/>
    <property type="match status" value="1"/>
</dbReference>
<protein>
    <submittedName>
        <fullName evidence="14">ABC transporter</fullName>
    </submittedName>
</protein>
<keyword evidence="8 11" id="KW-1133">Transmembrane helix</keyword>
<accession>A0A4Q2EDJ7</accession>
<dbReference type="GO" id="GO:0140359">
    <property type="term" value="F:ABC-type transporter activity"/>
    <property type="evidence" value="ECO:0007669"/>
    <property type="project" value="InterPro"/>
</dbReference>
<evidence type="ECO:0000313" key="15">
    <source>
        <dbReference type="Proteomes" id="UP000290624"/>
    </source>
</evidence>
<dbReference type="InterPro" id="IPR027417">
    <property type="entry name" value="P-loop_NTPase"/>
</dbReference>
<evidence type="ECO:0000259" key="12">
    <source>
        <dbReference type="PROSITE" id="PS50893"/>
    </source>
</evidence>
<dbReference type="PANTHER" id="PTHR24221:SF654">
    <property type="entry name" value="ATP-BINDING CASSETTE SUB-FAMILY B MEMBER 6"/>
    <property type="match status" value="1"/>
</dbReference>
<dbReference type="InterPro" id="IPR011527">
    <property type="entry name" value="ABC1_TM_dom"/>
</dbReference>
<dbReference type="OrthoDB" id="9806127at2"/>
<evidence type="ECO:0000313" key="14">
    <source>
        <dbReference type="EMBL" id="RXW31640.1"/>
    </source>
</evidence>
<dbReference type="InterPro" id="IPR036640">
    <property type="entry name" value="ABC1_TM_sf"/>
</dbReference>
<dbReference type="FunFam" id="3.40.50.300:FF:000221">
    <property type="entry name" value="Multidrug ABC transporter ATP-binding protein"/>
    <property type="match status" value="1"/>
</dbReference>
<feature type="domain" description="ABC transmembrane type-1" evidence="13">
    <location>
        <begin position="40"/>
        <end position="327"/>
    </location>
</feature>
<dbReference type="InterPro" id="IPR017871">
    <property type="entry name" value="ABC_transporter-like_CS"/>
</dbReference>
<evidence type="ECO:0000256" key="2">
    <source>
        <dbReference type="ARBA" id="ARBA00022448"/>
    </source>
</evidence>
<dbReference type="SMART" id="SM00382">
    <property type="entry name" value="AAA"/>
    <property type="match status" value="1"/>
</dbReference>
<dbReference type="SUPFAM" id="SSF52540">
    <property type="entry name" value="P-loop containing nucleoside triphosphate hydrolases"/>
    <property type="match status" value="1"/>
</dbReference>
<keyword evidence="3" id="KW-1003">Cell membrane</keyword>
<dbReference type="InterPro" id="IPR039421">
    <property type="entry name" value="Type_1_exporter"/>
</dbReference>
<sequence length="607" mass="64108">MSTATLEVAPEQSAVAHTTPAADRVRVGALLSEVKGPLTLAVLLYVVSSLASIVPLIGVVELTRTLLPMAWGQPVDADHAWLIAWIVAGALLVRAVAQFSALMITHLADADLGASLRTRIVDHLRVVPLGWFGTRSSGRVKKAAQDDVGTMHHLVAHSITDMTAAIVVPVATMAYLLVIEWRMALVALLPMVAAVILYAISLGGSMELYQRYDDSLAEINAATVEYARGIAVVKAFGQAGRAHARFADTCQRFITFFGQWMRKAGLSGVLMEIVSSPPVALAALTLTGVALVGSGVPFIDVLPGLVLGLGISAPVLALGFGFQELREAQEAANHVGELLGAAPMPEPAHPREPQGNDVDVENVTFSYNEGSLALDGVSLHLRPGTVTALVGASGSGKSSLARLVPRFYDPQAGAVTLGGVPVDHVAGDDLYQRVGFVFSDDYLLNASLRDNIALGRPEATLDEVRSAAAAAQIDERIGQLPRGYDSVLGTDAELSGGERQRVAIARALLADTPILILDEATAFADPDSEVAIQRALSELVRGRTLLVIAHRLYTIRQADQIAVLSGGRIVESGRHDDLLASDGEYARLWCATGSDEVAPTHIEGNQA</sequence>
<gene>
    <name evidence="14" type="ORF">C1706_10800</name>
</gene>
<name>A0A4Q2EDJ7_9ACTN</name>
<dbReference type="GO" id="GO:0005524">
    <property type="term" value="F:ATP binding"/>
    <property type="evidence" value="ECO:0007669"/>
    <property type="project" value="UniProtKB-KW"/>
</dbReference>
<evidence type="ECO:0000259" key="13">
    <source>
        <dbReference type="PROSITE" id="PS50929"/>
    </source>
</evidence>
<evidence type="ECO:0000256" key="6">
    <source>
        <dbReference type="ARBA" id="ARBA00022741"/>
    </source>
</evidence>
<dbReference type="GO" id="GO:0034040">
    <property type="term" value="F:ATPase-coupled lipid transmembrane transporter activity"/>
    <property type="evidence" value="ECO:0007669"/>
    <property type="project" value="TreeGrafter"/>
</dbReference>
<comment type="caution">
    <text evidence="14">The sequence shown here is derived from an EMBL/GenBank/DDBJ whole genome shotgun (WGS) entry which is preliminary data.</text>
</comment>
<evidence type="ECO:0000256" key="7">
    <source>
        <dbReference type="ARBA" id="ARBA00022840"/>
    </source>
</evidence>
<keyword evidence="2" id="KW-0813">Transport</keyword>
<dbReference type="AlphaFoldDB" id="A0A4Q2EDJ7"/>
<comment type="similarity">
    <text evidence="10">Belongs to the ABC transporter superfamily. Siderophore-Fe(3+) uptake transporter (SIUT) (TC 3.A.1.21) family.</text>
</comment>
<evidence type="ECO:0000256" key="8">
    <source>
        <dbReference type="ARBA" id="ARBA00022989"/>
    </source>
</evidence>
<dbReference type="GO" id="GO:0016887">
    <property type="term" value="F:ATP hydrolysis activity"/>
    <property type="evidence" value="ECO:0007669"/>
    <property type="project" value="InterPro"/>
</dbReference>
<keyword evidence="15" id="KW-1185">Reference proteome</keyword>
<feature type="transmembrane region" description="Helical" evidence="11">
    <location>
        <begin position="159"/>
        <end position="178"/>
    </location>
</feature>
<dbReference type="Gene3D" id="1.20.1560.10">
    <property type="entry name" value="ABC transporter type 1, transmembrane domain"/>
    <property type="match status" value="1"/>
</dbReference>
<dbReference type="RefSeq" id="WP_129459248.1">
    <property type="nucleotide sequence ID" value="NZ_PPCV01000007.1"/>
</dbReference>
<keyword evidence="4" id="KW-0997">Cell inner membrane</keyword>
<dbReference type="Pfam" id="PF00664">
    <property type="entry name" value="ABC_membrane"/>
    <property type="match status" value="1"/>
</dbReference>
<evidence type="ECO:0000256" key="11">
    <source>
        <dbReference type="SAM" id="Phobius"/>
    </source>
</evidence>
<proteinExistence type="inferred from homology"/>
<feature type="transmembrane region" description="Helical" evidence="11">
    <location>
        <begin position="184"/>
        <end position="202"/>
    </location>
</feature>
<dbReference type="GO" id="GO:0005886">
    <property type="term" value="C:plasma membrane"/>
    <property type="evidence" value="ECO:0007669"/>
    <property type="project" value="UniProtKB-SubCell"/>
</dbReference>
<feature type="transmembrane region" description="Helical" evidence="11">
    <location>
        <begin position="279"/>
        <end position="299"/>
    </location>
</feature>